<dbReference type="RefSeq" id="WP_140594335.1">
    <property type="nucleotide sequence ID" value="NZ_VFWZ01000004.1"/>
</dbReference>
<evidence type="ECO:0000313" key="1">
    <source>
        <dbReference type="EMBL" id="TPN85237.1"/>
    </source>
</evidence>
<evidence type="ECO:0000313" key="2">
    <source>
        <dbReference type="Proteomes" id="UP000315540"/>
    </source>
</evidence>
<accession>A0A504J2Z1</accession>
<comment type="caution">
    <text evidence="1">The sequence shown here is derived from an EMBL/GenBank/DDBJ whole genome shotgun (WGS) entry which is preliminary data.</text>
</comment>
<dbReference type="Proteomes" id="UP000315540">
    <property type="component" value="Unassembled WGS sequence"/>
</dbReference>
<gene>
    <name evidence="1" type="ORF">FHK87_14510</name>
</gene>
<organism evidence="1 2">
    <name type="scientific">Aquimarina algicola</name>
    <dbReference type="NCBI Taxonomy" id="2589995"/>
    <lineage>
        <taxon>Bacteria</taxon>
        <taxon>Pseudomonadati</taxon>
        <taxon>Bacteroidota</taxon>
        <taxon>Flavobacteriia</taxon>
        <taxon>Flavobacteriales</taxon>
        <taxon>Flavobacteriaceae</taxon>
        <taxon>Aquimarina</taxon>
    </lineage>
</organism>
<name>A0A504J2Z1_9FLAO</name>
<dbReference type="EMBL" id="VFWZ01000004">
    <property type="protein sequence ID" value="TPN85237.1"/>
    <property type="molecule type" value="Genomic_DNA"/>
</dbReference>
<reference evidence="1 2" key="1">
    <citation type="submission" date="2019-06" db="EMBL/GenBank/DDBJ databases">
        <authorList>
            <person name="Meng X."/>
        </authorList>
    </citation>
    <scope>NUCLEOTIDE SEQUENCE [LARGE SCALE GENOMIC DNA]</scope>
    <source>
        <strain evidence="1 2">M625</strain>
    </source>
</reference>
<protein>
    <submittedName>
        <fullName evidence="1">Uncharacterized protein</fullName>
    </submittedName>
</protein>
<proteinExistence type="predicted"/>
<dbReference type="AlphaFoldDB" id="A0A504J2Z1"/>
<keyword evidence="2" id="KW-1185">Reference proteome</keyword>
<sequence length="82" mass="9739">MDRLLVEMIYILEDDFKSMDKTDLKALYSIQRRIGKASSILHHLSTPDPSNASETNIYIELRLRIKVIEYEIKRFLQEIRVN</sequence>